<proteinExistence type="predicted"/>
<evidence type="ECO:0000256" key="1">
    <source>
        <dbReference type="SAM" id="MobiDB-lite"/>
    </source>
</evidence>
<feature type="region of interest" description="Disordered" evidence="1">
    <location>
        <begin position="104"/>
        <end position="164"/>
    </location>
</feature>
<reference evidence="2 3" key="1">
    <citation type="journal article" date="2021" name="Nat. Commun.">
        <title>Genetic determinants of endophytism in the Arabidopsis root mycobiome.</title>
        <authorList>
            <person name="Mesny F."/>
            <person name="Miyauchi S."/>
            <person name="Thiergart T."/>
            <person name="Pickel B."/>
            <person name="Atanasova L."/>
            <person name="Karlsson M."/>
            <person name="Huettel B."/>
            <person name="Barry K.W."/>
            <person name="Haridas S."/>
            <person name="Chen C."/>
            <person name="Bauer D."/>
            <person name="Andreopoulos W."/>
            <person name="Pangilinan J."/>
            <person name="LaButti K."/>
            <person name="Riley R."/>
            <person name="Lipzen A."/>
            <person name="Clum A."/>
            <person name="Drula E."/>
            <person name="Henrissat B."/>
            <person name="Kohler A."/>
            <person name="Grigoriev I.V."/>
            <person name="Martin F.M."/>
            <person name="Hacquard S."/>
        </authorList>
    </citation>
    <scope>NUCLEOTIDE SEQUENCE [LARGE SCALE GENOMIC DNA]</scope>
    <source>
        <strain evidence="2 3">MPI-CAGE-CH-0241</strain>
    </source>
</reference>
<accession>A0A9P8VNF5</accession>
<protein>
    <submittedName>
        <fullName evidence="2">Uncharacterized protein</fullName>
    </submittedName>
</protein>
<comment type="caution">
    <text evidence="2">The sequence shown here is derived from an EMBL/GenBank/DDBJ whole genome shotgun (WGS) entry which is preliminary data.</text>
</comment>
<organism evidence="2 3">
    <name type="scientific">Thelonectria olida</name>
    <dbReference type="NCBI Taxonomy" id="1576542"/>
    <lineage>
        <taxon>Eukaryota</taxon>
        <taxon>Fungi</taxon>
        <taxon>Dikarya</taxon>
        <taxon>Ascomycota</taxon>
        <taxon>Pezizomycotina</taxon>
        <taxon>Sordariomycetes</taxon>
        <taxon>Hypocreomycetidae</taxon>
        <taxon>Hypocreales</taxon>
        <taxon>Nectriaceae</taxon>
        <taxon>Thelonectria</taxon>
    </lineage>
</organism>
<name>A0A9P8VNF5_9HYPO</name>
<feature type="compositionally biased region" description="Basic and acidic residues" evidence="1">
    <location>
        <begin position="104"/>
        <end position="118"/>
    </location>
</feature>
<gene>
    <name evidence="2" type="ORF">B0T10DRAFT_468049</name>
</gene>
<dbReference type="Proteomes" id="UP000777438">
    <property type="component" value="Unassembled WGS sequence"/>
</dbReference>
<dbReference type="AlphaFoldDB" id="A0A9P8VNF5"/>
<keyword evidence="3" id="KW-1185">Reference proteome</keyword>
<feature type="compositionally biased region" description="Polar residues" evidence="1">
    <location>
        <begin position="134"/>
        <end position="144"/>
    </location>
</feature>
<evidence type="ECO:0000313" key="2">
    <source>
        <dbReference type="EMBL" id="KAH6866257.1"/>
    </source>
</evidence>
<dbReference type="EMBL" id="JAGPYM010000124">
    <property type="protein sequence ID" value="KAH6866257.1"/>
    <property type="molecule type" value="Genomic_DNA"/>
</dbReference>
<dbReference type="OrthoDB" id="5102981at2759"/>
<sequence>MLESLFSCHRGVKRLCNSFNSAISVEDDRLTSISDTANFTISDVIPKAVLNGGDLYRSHDLLAPISGNTCAQGASVPELNHEILDQSAEKFGILASAATQARLSCKEGDDHSTTRHESAAGIDSEEALPRSDTKASSTKRSLLDSNGPGDFGEGIPKVPVQKSD</sequence>
<evidence type="ECO:0000313" key="3">
    <source>
        <dbReference type="Proteomes" id="UP000777438"/>
    </source>
</evidence>